<feature type="coiled-coil region" evidence="1">
    <location>
        <begin position="178"/>
        <end position="230"/>
    </location>
</feature>
<feature type="transmembrane region" description="Helical" evidence="2">
    <location>
        <begin position="105"/>
        <end position="126"/>
    </location>
</feature>
<sequence length="825" mass="95527">MKDILKYIGTILGIIFLLVIVIDFATYTWPNEPDSITLLFYKNRYWVFLFSVICAIIIKAEAVISYFLVVLTIVSFVLTAIYDGIFTHTLPFKKDTYTYKWWCMIWEYKIYIAIGLVGMIVLESLIKKLIDYIEYRRSIPKTPKKEVVYKDNTKSLSPIPNNASGYKQIYNNLSSNIKEELNTRITNIVKELKKANFKHKDIRERVEKSKEQILEVNKELSNRISDLKNVHEWNKYTIAFFGETNAGKSTVIEALRISLKEKLKAKEYQKFEKIVAKKETLDITIAKTKTKRDFYKDKNKLLYGILLLFINLKYWLLQNKERRILKKLAKFKDGEIIGTGIQDFTQSCIDYNFSHNGREYTLIDVPGIEGNEGKYEDMILQAVSRAHTVFYVVSGKIPESGTVQKIKKYLRQQAEVYCVINERKNKYFPEDAQKTFRELHYNQQFTQDVNQKMREVLSDFYKGSVTIQALLAFYGVSKTIPYSKNEKYIKNRNKFLTVFNKEEDLLEKSNLSSVANLILTELNNVDIKIYNINIDKIIACIDFFSLKMKEVRDESYSDHLLDEIGKQVNNANNSISKAPNSLMNNLKVSESSIINSAFIECEQEISDYVEKNEIRKDTFKYFCESTIEKAINKILESYKEEVERYTRSETDRINNELKRLGDRVNSLQTSFSSINMSNQLQIEIPSINFKEVISFVGGVAAWVSGGALLGSFIPGVGNAVGAIIGGIVGLIMQGIKALFGGESKKAKIKRKASEELRKLKIEVTQKIGELKYQIVTQFENDIVLPIIEQNKQMVIRYKSLQNLFNENINFLNTQKNNLENEKRHY</sequence>
<feature type="transmembrane region" description="Helical" evidence="2">
    <location>
        <begin position="39"/>
        <end position="58"/>
    </location>
</feature>
<organism evidence="3 4">
    <name type="scientific">Capnocytophaga gingivalis</name>
    <dbReference type="NCBI Taxonomy" id="1017"/>
    <lineage>
        <taxon>Bacteria</taxon>
        <taxon>Pseudomonadati</taxon>
        <taxon>Bacteroidota</taxon>
        <taxon>Flavobacteriia</taxon>
        <taxon>Flavobacteriales</taxon>
        <taxon>Flavobacteriaceae</taxon>
        <taxon>Capnocytophaga</taxon>
    </lineage>
</organism>
<feature type="transmembrane region" description="Helical" evidence="2">
    <location>
        <begin position="719"/>
        <end position="739"/>
    </location>
</feature>
<accession>A0ABU5Z9H5</accession>
<keyword evidence="4" id="KW-1185">Reference proteome</keyword>
<keyword evidence="2" id="KW-0812">Transmembrane</keyword>
<feature type="transmembrane region" description="Helical" evidence="2">
    <location>
        <begin position="65"/>
        <end position="85"/>
    </location>
</feature>
<keyword evidence="1" id="KW-0175">Coiled coil</keyword>
<dbReference type="Proteomes" id="UP001311730">
    <property type="component" value="Unassembled WGS sequence"/>
</dbReference>
<dbReference type="SUPFAM" id="SSF52540">
    <property type="entry name" value="P-loop containing nucleoside triphosphate hydrolases"/>
    <property type="match status" value="1"/>
</dbReference>
<keyword evidence="2" id="KW-1133">Transmembrane helix</keyword>
<evidence type="ECO:0000256" key="2">
    <source>
        <dbReference type="SAM" id="Phobius"/>
    </source>
</evidence>
<dbReference type="InterPro" id="IPR027417">
    <property type="entry name" value="P-loop_NTPase"/>
</dbReference>
<protein>
    <submittedName>
        <fullName evidence="3">Dynamin family protein</fullName>
    </submittedName>
</protein>
<name>A0ABU5Z9H5_9FLAO</name>
<dbReference type="Gene3D" id="3.40.50.300">
    <property type="entry name" value="P-loop containing nucleotide triphosphate hydrolases"/>
    <property type="match status" value="2"/>
</dbReference>
<dbReference type="EMBL" id="JAYKBW010000011">
    <property type="protein sequence ID" value="MEB3075618.1"/>
    <property type="molecule type" value="Genomic_DNA"/>
</dbReference>
<keyword evidence="2" id="KW-0472">Membrane</keyword>
<comment type="caution">
    <text evidence="3">The sequence shown here is derived from an EMBL/GenBank/DDBJ whole genome shotgun (WGS) entry which is preliminary data.</text>
</comment>
<gene>
    <name evidence="3" type="ORF">VJJ08_09960</name>
</gene>
<proteinExistence type="predicted"/>
<reference evidence="3 4" key="1">
    <citation type="submission" date="2023-12" db="EMBL/GenBank/DDBJ databases">
        <title>Genomic sequences of Capnocytophaga and Parvimonas strains.</title>
        <authorList>
            <person name="Watt R.M."/>
            <person name="Wang M."/>
            <person name="Yang T."/>
            <person name="Tong W.M."/>
        </authorList>
    </citation>
    <scope>NUCLEOTIDE SEQUENCE [LARGE SCALE GENOMIC DNA]</scope>
    <source>
        <strain evidence="3 4">CCUG 13096</strain>
    </source>
</reference>
<evidence type="ECO:0000313" key="3">
    <source>
        <dbReference type="EMBL" id="MEB3075618.1"/>
    </source>
</evidence>
<feature type="transmembrane region" description="Helical" evidence="2">
    <location>
        <begin position="301"/>
        <end position="317"/>
    </location>
</feature>
<evidence type="ECO:0000313" key="4">
    <source>
        <dbReference type="Proteomes" id="UP001311730"/>
    </source>
</evidence>
<feature type="transmembrane region" description="Helical" evidence="2">
    <location>
        <begin position="7"/>
        <end position="27"/>
    </location>
</feature>
<evidence type="ECO:0000256" key="1">
    <source>
        <dbReference type="SAM" id="Coils"/>
    </source>
</evidence>
<dbReference type="RefSeq" id="WP_323983790.1">
    <property type="nucleotide sequence ID" value="NZ_JAYKBW010000011.1"/>
</dbReference>